<keyword evidence="3" id="KW-0547">Nucleotide-binding</keyword>
<dbReference type="InterPro" id="IPR002867">
    <property type="entry name" value="IBR_dom"/>
</dbReference>
<dbReference type="EMBL" id="JH823237">
    <property type="protein sequence ID" value="EKC27255.1"/>
    <property type="molecule type" value="Genomic_DNA"/>
</dbReference>
<dbReference type="Pfam" id="PF00271">
    <property type="entry name" value="Helicase_C"/>
    <property type="match status" value="1"/>
</dbReference>
<dbReference type="SMART" id="SM00847">
    <property type="entry name" value="HA2"/>
    <property type="match status" value="1"/>
</dbReference>
<dbReference type="Pfam" id="PF01485">
    <property type="entry name" value="IBR"/>
    <property type="match status" value="1"/>
</dbReference>
<name>K1QEL6_MAGGI</name>
<dbReference type="Gene3D" id="3.40.50.300">
    <property type="entry name" value="P-loop containing nucleotide triphosphate hydrolases"/>
    <property type="match status" value="1"/>
</dbReference>
<dbReference type="Pfam" id="PF22191">
    <property type="entry name" value="IBR_1"/>
    <property type="match status" value="1"/>
</dbReference>
<evidence type="ECO:0000313" key="3">
    <source>
        <dbReference type="EMBL" id="EKC27255.1"/>
    </source>
</evidence>
<dbReference type="SMART" id="SM00490">
    <property type="entry name" value="HELICc"/>
    <property type="match status" value="1"/>
</dbReference>
<dbReference type="GO" id="GO:0008270">
    <property type="term" value="F:zinc ion binding"/>
    <property type="evidence" value="ECO:0007669"/>
    <property type="project" value="InterPro"/>
</dbReference>
<organism evidence="3">
    <name type="scientific">Magallana gigas</name>
    <name type="common">Pacific oyster</name>
    <name type="synonym">Crassostrea gigas</name>
    <dbReference type="NCBI Taxonomy" id="29159"/>
    <lineage>
        <taxon>Eukaryota</taxon>
        <taxon>Metazoa</taxon>
        <taxon>Spiralia</taxon>
        <taxon>Lophotrochozoa</taxon>
        <taxon>Mollusca</taxon>
        <taxon>Bivalvia</taxon>
        <taxon>Autobranchia</taxon>
        <taxon>Pteriomorphia</taxon>
        <taxon>Ostreida</taxon>
        <taxon>Ostreoidea</taxon>
        <taxon>Ostreidae</taxon>
        <taxon>Magallana</taxon>
    </lineage>
</organism>
<feature type="coiled-coil region" evidence="1">
    <location>
        <begin position="202"/>
        <end position="250"/>
    </location>
</feature>
<feature type="compositionally biased region" description="Gly residues" evidence="2">
    <location>
        <begin position="13"/>
        <end position="26"/>
    </location>
</feature>
<dbReference type="CDD" id="cd18791">
    <property type="entry name" value="SF2_C_RHA"/>
    <property type="match status" value="1"/>
</dbReference>
<dbReference type="PANTHER" id="PTHR18934:SF81">
    <property type="entry name" value="ATP-DEPENDENT RNA HELICASE DEAH11, CHLOROPLASTIC-RELATED"/>
    <property type="match status" value="1"/>
</dbReference>
<dbReference type="GO" id="GO:0004386">
    <property type="term" value="F:helicase activity"/>
    <property type="evidence" value="ECO:0007669"/>
    <property type="project" value="UniProtKB-KW"/>
</dbReference>
<proteinExistence type="predicted"/>
<keyword evidence="1" id="KW-0175">Coiled coil</keyword>
<keyword evidence="3" id="KW-0347">Helicase</keyword>
<dbReference type="PROSITE" id="PS51873">
    <property type="entry name" value="TRIAD"/>
    <property type="match status" value="1"/>
</dbReference>
<dbReference type="SUPFAM" id="SSF52540">
    <property type="entry name" value="P-loop containing nucleoside triphosphate hydrolases"/>
    <property type="match status" value="1"/>
</dbReference>
<sequence>MADRHPKRQNAGKGKGNQGRGRGTGRNSGDPRRRQPRQPDPTEGGGNSKKQLHQKNERLLTKPGPMFNLTVHQPFKEENEFMAYLRQRELPPDLDFEIDSFKPSGFSTLISIHFPSNTAYRDFITWIRETRKVGFLTHIERVEIARASKEFIEKNLQIIEEKSNHIVALHQEKVLKTKEELSTFCGTEQNKKKTKYIPFQEYERKEMHKNKLEEKISELEAQQREFEKSVAKIKKEFEKLEDRMVKQKEIDQLLLEYDIEYSRLEQALPIYARRTDIVETVLENQVWQLEIERCIEILQWELKDRSDHCILPLHGKLQTEEQNKIFKETPQGKRKIVISTNVAETSVTIPGVKYVVDTGLAKEMRYDPDKKVNSLKVVKITKSSADQRKGRAGRTSPGKCFRFYSIEDYNNMTAASVPEILRIHIGHAILKLLQLDVNPIAFDFVEPPPNNSMETAYQQLVMLGAVKDGKITNLGKWIAKLPLDPNLGVLVYNAIQKKIGLEAIIIAASCTVSGNLFYRAGTQEQKDTSDKLKIQFCHSKGDHFTFLNVFKRWHYVEEKEKRQWCLNNSINGRAMRNIRDTVNEIRVILNKEMKIPIKFELKDITSNEETLQKLLFKAFQANLCYFLGHEKAGYHFIDKDQQMIIHPSASFQSLALYPKWVIIEKVLNTSREYAVNITEVNEKDVNEALEKGELEFDITDIKRKRLQQIHKEYVGQQLQRQFVGPRWKHAKDIEKKLKTENKDSVFVIDADRDKGEVAIYAPEDKVNASKEALKNSLDPIREKIRNETKNIPIFPRCYNVKVLIGPGGEIKDLLSENDFNSVFVYCSDNEFDCDEEMLDWLNQFGEIDEFVKKSPANKNKRYRGEVIFKSSSSAKKAVAATREKTSKLQAKPPFWKIDDSGLFKAKLQWCRRKPQPYGFVQIKNEDTLNTILTLCSMVKVSVGGTQVRISRSREKIDELYVQGINDLVNEDILREGILEAFNISDEDVGRTFIPRKRIFTTPDILDIHRRRLEQQIGQYVDKEKFRIFLRDPGPRDFDFTGYVTFNDPEEGNETCTKLHNKITIGDNVVSVVPEVHSRMYVLERVFKRVEKEIKDFCAKNPDKAKYCITPDCQMVYKVCTEGGSRFVCLLCQAVICSRCHVEYHTGQSCAVYERKKQIDEHGLQEWLDRDRLNRDLCPKCYVLIEKHGGCLHMHCTKCNIHICWLCKAIFESSNECYAHMLENHGTFM</sequence>
<feature type="region of interest" description="Disordered" evidence="2">
    <location>
        <begin position="1"/>
        <end position="53"/>
    </location>
</feature>
<dbReference type="HOGENOM" id="CLU_267982_0_0_1"/>
<evidence type="ECO:0000256" key="1">
    <source>
        <dbReference type="SAM" id="Coils"/>
    </source>
</evidence>
<dbReference type="InterPro" id="IPR027417">
    <property type="entry name" value="P-loop_NTPase"/>
</dbReference>
<feature type="compositionally biased region" description="Basic residues" evidence="2">
    <location>
        <begin position="1"/>
        <end position="10"/>
    </location>
</feature>
<dbReference type="InParanoid" id="K1QEL6"/>
<reference evidence="3" key="1">
    <citation type="journal article" date="2012" name="Nature">
        <title>The oyster genome reveals stress adaptation and complexity of shell formation.</title>
        <authorList>
            <person name="Zhang G."/>
            <person name="Fang X."/>
            <person name="Guo X."/>
            <person name="Li L."/>
            <person name="Luo R."/>
            <person name="Xu F."/>
            <person name="Yang P."/>
            <person name="Zhang L."/>
            <person name="Wang X."/>
            <person name="Qi H."/>
            <person name="Xiong Z."/>
            <person name="Que H."/>
            <person name="Xie Y."/>
            <person name="Holland P.W."/>
            <person name="Paps J."/>
            <person name="Zhu Y."/>
            <person name="Wu F."/>
            <person name="Chen Y."/>
            <person name="Wang J."/>
            <person name="Peng C."/>
            <person name="Meng J."/>
            <person name="Yang L."/>
            <person name="Liu J."/>
            <person name="Wen B."/>
            <person name="Zhang N."/>
            <person name="Huang Z."/>
            <person name="Zhu Q."/>
            <person name="Feng Y."/>
            <person name="Mount A."/>
            <person name="Hedgecock D."/>
            <person name="Xu Z."/>
            <person name="Liu Y."/>
            <person name="Domazet-Loso T."/>
            <person name="Du Y."/>
            <person name="Sun X."/>
            <person name="Zhang S."/>
            <person name="Liu B."/>
            <person name="Cheng P."/>
            <person name="Jiang X."/>
            <person name="Li J."/>
            <person name="Fan D."/>
            <person name="Wang W."/>
            <person name="Fu W."/>
            <person name="Wang T."/>
            <person name="Wang B."/>
            <person name="Zhang J."/>
            <person name="Peng Z."/>
            <person name="Li Y."/>
            <person name="Li N."/>
            <person name="Wang J."/>
            <person name="Chen M."/>
            <person name="He Y."/>
            <person name="Tan F."/>
            <person name="Song X."/>
            <person name="Zheng Q."/>
            <person name="Huang R."/>
            <person name="Yang H."/>
            <person name="Du X."/>
            <person name="Chen L."/>
            <person name="Yang M."/>
            <person name="Gaffney P.M."/>
            <person name="Wang S."/>
            <person name="Luo L."/>
            <person name="She Z."/>
            <person name="Ming Y."/>
            <person name="Huang W."/>
            <person name="Zhang S."/>
            <person name="Huang B."/>
            <person name="Zhang Y."/>
            <person name="Qu T."/>
            <person name="Ni P."/>
            <person name="Miao G."/>
            <person name="Wang J."/>
            <person name="Wang Q."/>
            <person name="Steinberg C.E."/>
            <person name="Wang H."/>
            <person name="Li N."/>
            <person name="Qian L."/>
            <person name="Zhang G."/>
            <person name="Li Y."/>
            <person name="Yang H."/>
            <person name="Liu X."/>
            <person name="Wang J."/>
            <person name="Yin Y."/>
            <person name="Wang J."/>
        </authorList>
    </citation>
    <scope>NUCLEOTIDE SEQUENCE [LARGE SCALE GENOMIC DNA]</scope>
    <source>
        <strain evidence="3">05x7-T-G4-1.051#20</strain>
    </source>
</reference>
<dbReference type="Gene3D" id="1.20.120.1080">
    <property type="match status" value="1"/>
</dbReference>
<dbReference type="CDD" id="cd00590">
    <property type="entry name" value="RRM_SF"/>
    <property type="match status" value="1"/>
</dbReference>
<evidence type="ECO:0000256" key="2">
    <source>
        <dbReference type="SAM" id="MobiDB-lite"/>
    </source>
</evidence>
<dbReference type="GO" id="GO:0003723">
    <property type="term" value="F:RNA binding"/>
    <property type="evidence" value="ECO:0007669"/>
    <property type="project" value="TreeGrafter"/>
</dbReference>
<dbReference type="SMART" id="SM00647">
    <property type="entry name" value="IBR"/>
    <property type="match status" value="2"/>
</dbReference>
<dbReference type="InterPro" id="IPR044066">
    <property type="entry name" value="TRIAD_supradom"/>
</dbReference>
<accession>K1QEL6</accession>
<gene>
    <name evidence="3" type="ORF">CGI_10010105</name>
</gene>
<dbReference type="InterPro" id="IPR007502">
    <property type="entry name" value="Helicase-assoc_dom"/>
</dbReference>
<dbReference type="SUPFAM" id="SSF57850">
    <property type="entry name" value="RING/U-box"/>
    <property type="match status" value="2"/>
</dbReference>
<dbReference type="PANTHER" id="PTHR18934">
    <property type="entry name" value="ATP-DEPENDENT RNA HELICASE"/>
    <property type="match status" value="1"/>
</dbReference>
<keyword evidence="3" id="KW-0378">Hydrolase</keyword>
<protein>
    <submittedName>
        <fullName evidence="3">ATP-dependent RNA helicase dhx8</fullName>
    </submittedName>
</protein>
<dbReference type="Gene3D" id="1.20.120.1750">
    <property type="match status" value="1"/>
</dbReference>
<dbReference type="CDD" id="cd22585">
    <property type="entry name" value="Rcat_RBR_DEAH12-like"/>
    <property type="match status" value="1"/>
</dbReference>
<dbReference type="PROSITE" id="PS51194">
    <property type="entry name" value="HELICASE_CTER"/>
    <property type="match status" value="1"/>
</dbReference>
<dbReference type="CDD" id="cd20335">
    <property type="entry name" value="BRcat_RBR"/>
    <property type="match status" value="1"/>
</dbReference>
<dbReference type="AlphaFoldDB" id="K1QEL6"/>
<keyword evidence="3" id="KW-0067">ATP-binding</keyword>
<dbReference type="InterPro" id="IPR001650">
    <property type="entry name" value="Helicase_C-like"/>
</dbReference>